<gene>
    <name evidence="1" type="ORF">Tco_0729902</name>
</gene>
<dbReference type="Proteomes" id="UP001151760">
    <property type="component" value="Unassembled WGS sequence"/>
</dbReference>
<evidence type="ECO:0000313" key="1">
    <source>
        <dbReference type="EMBL" id="GJS80021.1"/>
    </source>
</evidence>
<name>A0ABQ4YRF9_9ASTR</name>
<reference evidence="1" key="1">
    <citation type="journal article" date="2022" name="Int. J. Mol. Sci.">
        <title>Draft Genome of Tanacetum Coccineum: Genomic Comparison of Closely Related Tanacetum-Family Plants.</title>
        <authorList>
            <person name="Yamashiro T."/>
            <person name="Shiraishi A."/>
            <person name="Nakayama K."/>
            <person name="Satake H."/>
        </authorList>
    </citation>
    <scope>NUCLEOTIDE SEQUENCE</scope>
</reference>
<organism evidence="1 2">
    <name type="scientific">Tanacetum coccineum</name>
    <dbReference type="NCBI Taxonomy" id="301880"/>
    <lineage>
        <taxon>Eukaryota</taxon>
        <taxon>Viridiplantae</taxon>
        <taxon>Streptophyta</taxon>
        <taxon>Embryophyta</taxon>
        <taxon>Tracheophyta</taxon>
        <taxon>Spermatophyta</taxon>
        <taxon>Magnoliopsida</taxon>
        <taxon>eudicotyledons</taxon>
        <taxon>Gunneridae</taxon>
        <taxon>Pentapetalae</taxon>
        <taxon>asterids</taxon>
        <taxon>campanulids</taxon>
        <taxon>Asterales</taxon>
        <taxon>Asteraceae</taxon>
        <taxon>Asteroideae</taxon>
        <taxon>Anthemideae</taxon>
        <taxon>Anthemidinae</taxon>
        <taxon>Tanacetum</taxon>
    </lineage>
</organism>
<dbReference type="EMBL" id="BQNB010010640">
    <property type="protein sequence ID" value="GJS80021.1"/>
    <property type="molecule type" value="Genomic_DNA"/>
</dbReference>
<accession>A0ABQ4YRF9</accession>
<reference evidence="1" key="2">
    <citation type="submission" date="2022-01" db="EMBL/GenBank/DDBJ databases">
        <authorList>
            <person name="Yamashiro T."/>
            <person name="Shiraishi A."/>
            <person name="Satake H."/>
            <person name="Nakayama K."/>
        </authorList>
    </citation>
    <scope>NUCLEOTIDE SEQUENCE</scope>
</reference>
<keyword evidence="2" id="KW-1185">Reference proteome</keyword>
<protein>
    <submittedName>
        <fullName evidence="1">Uncharacterized protein</fullName>
    </submittedName>
</protein>
<sequence length="100" mass="11094">MTMESKVAALEVKKGSLEAVEATLHQEVEAVKSDKAEVVSKVVPYIVMELVHSNDMAMLVGKLVSSAIFYGRRAIFEEVASMKEPFDLAKVKGYRPSYKK</sequence>
<proteinExistence type="predicted"/>
<comment type="caution">
    <text evidence="1">The sequence shown here is derived from an EMBL/GenBank/DDBJ whole genome shotgun (WGS) entry which is preliminary data.</text>
</comment>
<evidence type="ECO:0000313" key="2">
    <source>
        <dbReference type="Proteomes" id="UP001151760"/>
    </source>
</evidence>